<organism evidence="6 7">
    <name type="scientific">Pelagivirga sediminicola</name>
    <dbReference type="NCBI Taxonomy" id="2170575"/>
    <lineage>
        <taxon>Bacteria</taxon>
        <taxon>Pseudomonadati</taxon>
        <taxon>Pseudomonadota</taxon>
        <taxon>Alphaproteobacteria</taxon>
        <taxon>Rhodobacterales</taxon>
        <taxon>Paracoccaceae</taxon>
        <taxon>Pelagivirga</taxon>
    </lineage>
</organism>
<accession>A0A2T7G7L5</accession>
<protein>
    <submittedName>
        <fullName evidence="6">Cytochrome C</fullName>
    </submittedName>
</protein>
<gene>
    <name evidence="6" type="ORF">DC366_09070</name>
</gene>
<comment type="caution">
    <text evidence="6">The sequence shown here is derived from an EMBL/GenBank/DDBJ whole genome shotgun (WGS) entry which is preliminary data.</text>
</comment>
<evidence type="ECO:0000256" key="1">
    <source>
        <dbReference type="ARBA" id="ARBA00022617"/>
    </source>
</evidence>
<proteinExistence type="predicted"/>
<evidence type="ECO:0000313" key="7">
    <source>
        <dbReference type="Proteomes" id="UP000244446"/>
    </source>
</evidence>
<keyword evidence="1 4" id="KW-0349">Heme</keyword>
<evidence type="ECO:0000259" key="5">
    <source>
        <dbReference type="PROSITE" id="PS51007"/>
    </source>
</evidence>
<feature type="domain" description="Cytochrome c" evidence="5">
    <location>
        <begin position="26"/>
        <end position="134"/>
    </location>
</feature>
<evidence type="ECO:0000313" key="6">
    <source>
        <dbReference type="EMBL" id="PVA10377.1"/>
    </source>
</evidence>
<sequence>MKYAVMAAGLCGLGILGACIQPTAMPEASEGRALYAENCVQCHGVSGKGDGPWAKEMKPAPTDLTQLSRQYKFPRARVLSTIDGYHRADLPGQQMPEFGLLLQGETVPVDTGDGVMTPTPRPLAALLAYLESIQDV</sequence>
<keyword evidence="7" id="KW-1185">Reference proteome</keyword>
<dbReference type="SUPFAM" id="SSF46626">
    <property type="entry name" value="Cytochrome c"/>
    <property type="match status" value="1"/>
</dbReference>
<dbReference type="GO" id="GO:0020037">
    <property type="term" value="F:heme binding"/>
    <property type="evidence" value="ECO:0007669"/>
    <property type="project" value="InterPro"/>
</dbReference>
<evidence type="ECO:0000256" key="3">
    <source>
        <dbReference type="ARBA" id="ARBA00023004"/>
    </source>
</evidence>
<dbReference type="PROSITE" id="PS51007">
    <property type="entry name" value="CYTC"/>
    <property type="match status" value="1"/>
</dbReference>
<dbReference type="Proteomes" id="UP000244446">
    <property type="component" value="Unassembled WGS sequence"/>
</dbReference>
<dbReference type="InterPro" id="IPR036909">
    <property type="entry name" value="Cyt_c-like_dom_sf"/>
</dbReference>
<dbReference type="PROSITE" id="PS51257">
    <property type="entry name" value="PROKAR_LIPOPROTEIN"/>
    <property type="match status" value="1"/>
</dbReference>
<dbReference type="RefSeq" id="WP_108691888.1">
    <property type="nucleotide sequence ID" value="NZ_QCYH01000004.1"/>
</dbReference>
<dbReference type="OrthoDB" id="5514238at2"/>
<keyword evidence="2 4" id="KW-0479">Metal-binding</keyword>
<evidence type="ECO:0000256" key="4">
    <source>
        <dbReference type="PROSITE-ProRule" id="PRU00433"/>
    </source>
</evidence>
<dbReference type="EMBL" id="QCYH01000004">
    <property type="protein sequence ID" value="PVA10377.1"/>
    <property type="molecule type" value="Genomic_DNA"/>
</dbReference>
<dbReference type="Pfam" id="PF00034">
    <property type="entry name" value="Cytochrom_C"/>
    <property type="match status" value="1"/>
</dbReference>
<dbReference type="Gene3D" id="1.10.760.10">
    <property type="entry name" value="Cytochrome c-like domain"/>
    <property type="match status" value="1"/>
</dbReference>
<keyword evidence="3 4" id="KW-0408">Iron</keyword>
<reference evidence="6 7" key="1">
    <citation type="submission" date="2018-04" db="EMBL/GenBank/DDBJ databases">
        <title>Pelagivirga bohaiensis gen. nov., sp. nov., a bacterium isolated from the Bohai Sea.</title>
        <authorList>
            <person name="Ji X."/>
        </authorList>
    </citation>
    <scope>NUCLEOTIDE SEQUENCE [LARGE SCALE GENOMIC DNA]</scope>
    <source>
        <strain evidence="6 7">BH-SD19</strain>
    </source>
</reference>
<dbReference type="GO" id="GO:0009055">
    <property type="term" value="F:electron transfer activity"/>
    <property type="evidence" value="ECO:0007669"/>
    <property type="project" value="InterPro"/>
</dbReference>
<dbReference type="GO" id="GO:0046872">
    <property type="term" value="F:metal ion binding"/>
    <property type="evidence" value="ECO:0007669"/>
    <property type="project" value="UniProtKB-KW"/>
</dbReference>
<name>A0A2T7G7L5_9RHOB</name>
<dbReference type="InterPro" id="IPR009056">
    <property type="entry name" value="Cyt_c-like_dom"/>
</dbReference>
<dbReference type="AlphaFoldDB" id="A0A2T7G7L5"/>
<evidence type="ECO:0000256" key="2">
    <source>
        <dbReference type="ARBA" id="ARBA00022723"/>
    </source>
</evidence>